<dbReference type="RefSeq" id="WP_188129918.1">
    <property type="nucleotide sequence ID" value="NZ_FRCB01000003.1"/>
</dbReference>
<proteinExistence type="predicted"/>
<evidence type="ECO:0000256" key="2">
    <source>
        <dbReference type="SAM" id="Phobius"/>
    </source>
</evidence>
<dbReference type="EMBL" id="FRCB01000003">
    <property type="protein sequence ID" value="SHL90125.1"/>
    <property type="molecule type" value="Genomic_DNA"/>
</dbReference>
<name>A0A1M7EEA3_9RHOB</name>
<evidence type="ECO:0000313" key="4">
    <source>
        <dbReference type="Proteomes" id="UP000322545"/>
    </source>
</evidence>
<dbReference type="AlphaFoldDB" id="A0A1M7EEA3"/>
<feature type="transmembrane region" description="Helical" evidence="2">
    <location>
        <begin position="6"/>
        <end position="22"/>
    </location>
</feature>
<keyword evidence="2" id="KW-0812">Transmembrane</keyword>
<organism evidence="3 4">
    <name type="scientific">Roseovarius litoreus</name>
    <dbReference type="NCBI Taxonomy" id="1155722"/>
    <lineage>
        <taxon>Bacteria</taxon>
        <taxon>Pseudomonadati</taxon>
        <taxon>Pseudomonadota</taxon>
        <taxon>Alphaproteobacteria</taxon>
        <taxon>Rhodobacterales</taxon>
        <taxon>Roseobacteraceae</taxon>
        <taxon>Roseovarius</taxon>
    </lineage>
</organism>
<dbReference type="Proteomes" id="UP000322545">
    <property type="component" value="Unassembled WGS sequence"/>
</dbReference>
<feature type="compositionally biased region" description="Basic and acidic residues" evidence="1">
    <location>
        <begin position="26"/>
        <end position="36"/>
    </location>
</feature>
<keyword evidence="2" id="KW-0472">Membrane</keyword>
<protein>
    <submittedName>
        <fullName evidence="3">Uncharacterized protein</fullName>
    </submittedName>
</protein>
<sequence>MNTYLIPGLALITMAIVGLVALRSKRQTEERRHSDSTPKSALAKDGNPHRKAP</sequence>
<accession>A0A1M7EEA3</accession>
<keyword evidence="4" id="KW-1185">Reference proteome</keyword>
<feature type="region of interest" description="Disordered" evidence="1">
    <location>
        <begin position="24"/>
        <end position="53"/>
    </location>
</feature>
<keyword evidence="2" id="KW-1133">Transmembrane helix</keyword>
<evidence type="ECO:0000313" key="3">
    <source>
        <dbReference type="EMBL" id="SHL90125.1"/>
    </source>
</evidence>
<reference evidence="3 4" key="1">
    <citation type="submission" date="2016-11" db="EMBL/GenBank/DDBJ databases">
        <authorList>
            <person name="Varghese N."/>
            <person name="Submissions S."/>
        </authorList>
    </citation>
    <scope>NUCLEOTIDE SEQUENCE [LARGE SCALE GENOMIC DNA]</scope>
    <source>
        <strain evidence="3 4">DSM 28249</strain>
    </source>
</reference>
<gene>
    <name evidence="3" type="ORF">SAMN05443432_103327</name>
</gene>
<evidence type="ECO:0000256" key="1">
    <source>
        <dbReference type="SAM" id="MobiDB-lite"/>
    </source>
</evidence>